<feature type="non-terminal residue" evidence="2">
    <location>
        <position position="1"/>
    </location>
</feature>
<accession>A0A816UDJ6</accession>
<feature type="transmembrane region" description="Helical" evidence="1">
    <location>
        <begin position="39"/>
        <end position="58"/>
    </location>
</feature>
<dbReference type="EMBL" id="HG994372">
    <property type="protein sequence ID" value="CAF2110573.1"/>
    <property type="molecule type" value="Genomic_DNA"/>
</dbReference>
<dbReference type="AlphaFoldDB" id="A0A816UDJ6"/>
<evidence type="ECO:0000256" key="1">
    <source>
        <dbReference type="SAM" id="Phobius"/>
    </source>
</evidence>
<evidence type="ECO:0000313" key="2">
    <source>
        <dbReference type="EMBL" id="CAF2110573.1"/>
    </source>
</evidence>
<keyword evidence="1" id="KW-1133">Transmembrane helix</keyword>
<keyword evidence="1" id="KW-0472">Membrane</keyword>
<dbReference type="Proteomes" id="UP001295469">
    <property type="component" value="Chromosome C08"/>
</dbReference>
<sequence>SLALCGFFSLLDILSTISPPPNIPGYLFSLGSPCEFYYALVYLLIFYFLITSTFVLPLNPLIT</sequence>
<proteinExistence type="predicted"/>
<organism evidence="2">
    <name type="scientific">Brassica napus</name>
    <name type="common">Rape</name>
    <dbReference type="NCBI Taxonomy" id="3708"/>
    <lineage>
        <taxon>Eukaryota</taxon>
        <taxon>Viridiplantae</taxon>
        <taxon>Streptophyta</taxon>
        <taxon>Embryophyta</taxon>
        <taxon>Tracheophyta</taxon>
        <taxon>Spermatophyta</taxon>
        <taxon>Magnoliopsida</taxon>
        <taxon>eudicotyledons</taxon>
        <taxon>Gunneridae</taxon>
        <taxon>Pentapetalae</taxon>
        <taxon>rosids</taxon>
        <taxon>malvids</taxon>
        <taxon>Brassicales</taxon>
        <taxon>Brassicaceae</taxon>
        <taxon>Brassiceae</taxon>
        <taxon>Brassica</taxon>
    </lineage>
</organism>
<protein>
    <submittedName>
        <fullName evidence="2">(rape) hypothetical protein</fullName>
    </submittedName>
</protein>
<gene>
    <name evidence="2" type="ORF">DARMORV10_C08P24360.1</name>
</gene>
<name>A0A816UDJ6_BRANA</name>
<reference evidence="2" key="1">
    <citation type="submission" date="2021-01" db="EMBL/GenBank/DDBJ databases">
        <authorList>
            <consortium name="Genoscope - CEA"/>
            <person name="William W."/>
        </authorList>
    </citation>
    <scope>NUCLEOTIDE SEQUENCE</scope>
</reference>
<keyword evidence="1" id="KW-0812">Transmembrane</keyword>